<dbReference type="InterPro" id="IPR027417">
    <property type="entry name" value="P-loop_NTPase"/>
</dbReference>
<evidence type="ECO:0000259" key="8">
    <source>
        <dbReference type="PROSITE" id="PS51786"/>
    </source>
</evidence>
<dbReference type="Pfam" id="PF05362">
    <property type="entry name" value="Lon_C"/>
    <property type="match status" value="1"/>
</dbReference>
<dbReference type="InterPro" id="IPR003959">
    <property type="entry name" value="ATPase_AAA_core"/>
</dbReference>
<evidence type="ECO:0000256" key="4">
    <source>
        <dbReference type="ARBA" id="ARBA00022825"/>
    </source>
</evidence>
<dbReference type="Gene3D" id="1.10.8.60">
    <property type="match status" value="1"/>
</dbReference>
<evidence type="ECO:0000256" key="1">
    <source>
        <dbReference type="ARBA" id="ARBA00022670"/>
    </source>
</evidence>
<dbReference type="InterPro" id="IPR029052">
    <property type="entry name" value="Metallo-depent_PP-like"/>
</dbReference>
<dbReference type="NCBIfam" id="TIGR00282">
    <property type="entry name" value="TIGR00282 family metallophosphoesterase"/>
    <property type="match status" value="1"/>
</dbReference>
<keyword evidence="3 6" id="KW-0378">Hydrolase</keyword>
<proteinExistence type="inferred from homology"/>
<dbReference type="GO" id="GO:0004252">
    <property type="term" value="F:serine-type endopeptidase activity"/>
    <property type="evidence" value="ECO:0007669"/>
    <property type="project" value="UniProtKB-UniRule"/>
</dbReference>
<dbReference type="InterPro" id="IPR008269">
    <property type="entry name" value="Lon_proteolytic"/>
</dbReference>
<comment type="similarity">
    <text evidence="6">Belongs to the peptidase S16 family.</text>
</comment>
<dbReference type="GO" id="GO:0004176">
    <property type="term" value="F:ATP-dependent peptidase activity"/>
    <property type="evidence" value="ECO:0007669"/>
    <property type="project" value="UniProtKB-UniRule"/>
</dbReference>
<evidence type="ECO:0000256" key="3">
    <source>
        <dbReference type="ARBA" id="ARBA00022801"/>
    </source>
</evidence>
<name>A0A9N8VA88_9GLOM</name>
<dbReference type="Pfam" id="PF00004">
    <property type="entry name" value="AAA"/>
    <property type="match status" value="2"/>
</dbReference>
<feature type="compositionally biased region" description="Basic and acidic residues" evidence="7">
    <location>
        <begin position="958"/>
        <end position="981"/>
    </location>
</feature>
<dbReference type="Proteomes" id="UP000789396">
    <property type="component" value="Unassembled WGS sequence"/>
</dbReference>
<dbReference type="AlphaFoldDB" id="A0A9N8VA88"/>
<dbReference type="GO" id="GO:0030163">
    <property type="term" value="P:protein catabolic process"/>
    <property type="evidence" value="ECO:0007669"/>
    <property type="project" value="InterPro"/>
</dbReference>
<feature type="compositionally biased region" description="Polar residues" evidence="7">
    <location>
        <begin position="941"/>
        <end position="957"/>
    </location>
</feature>
<evidence type="ECO:0000256" key="2">
    <source>
        <dbReference type="ARBA" id="ARBA00022741"/>
    </source>
</evidence>
<dbReference type="PRINTS" id="PR00830">
    <property type="entry name" value="ENDOLAPTASE"/>
</dbReference>
<dbReference type="SMART" id="SM00382">
    <property type="entry name" value="AAA"/>
    <property type="match status" value="1"/>
</dbReference>
<comment type="caution">
    <text evidence="9">The sequence shown here is derived from an EMBL/GenBank/DDBJ whole genome shotgun (WGS) entry which is preliminary data.</text>
</comment>
<dbReference type="SUPFAM" id="SSF56300">
    <property type="entry name" value="Metallo-dependent phosphatases"/>
    <property type="match status" value="1"/>
</dbReference>
<feature type="active site" evidence="6">
    <location>
        <position position="778"/>
    </location>
</feature>
<feature type="active site" evidence="6">
    <location>
        <position position="821"/>
    </location>
</feature>
<evidence type="ECO:0000313" key="10">
    <source>
        <dbReference type="Proteomes" id="UP000789396"/>
    </source>
</evidence>
<dbReference type="Gene3D" id="3.60.21.10">
    <property type="match status" value="1"/>
</dbReference>
<evidence type="ECO:0000256" key="6">
    <source>
        <dbReference type="PROSITE-ProRule" id="PRU01122"/>
    </source>
</evidence>
<evidence type="ECO:0000256" key="5">
    <source>
        <dbReference type="ARBA" id="ARBA00022840"/>
    </source>
</evidence>
<dbReference type="Gene3D" id="1.20.5.5270">
    <property type="match status" value="1"/>
</dbReference>
<dbReference type="SUPFAM" id="SSF52540">
    <property type="entry name" value="P-loop containing nucleoside triphosphate hydrolases"/>
    <property type="match status" value="1"/>
</dbReference>
<keyword evidence="1 6" id="KW-0645">Protease</keyword>
<dbReference type="EMBL" id="CAJVPZ010000006">
    <property type="protein sequence ID" value="CAG8448680.1"/>
    <property type="molecule type" value="Genomic_DNA"/>
</dbReference>
<dbReference type="GO" id="GO:0016887">
    <property type="term" value="F:ATP hydrolysis activity"/>
    <property type="evidence" value="ECO:0007669"/>
    <property type="project" value="InterPro"/>
</dbReference>
<keyword evidence="2" id="KW-0547">Nucleotide-binding</keyword>
<dbReference type="InterPro" id="IPR005235">
    <property type="entry name" value="YmdB-like"/>
</dbReference>
<evidence type="ECO:0000256" key="7">
    <source>
        <dbReference type="SAM" id="MobiDB-lite"/>
    </source>
</evidence>
<dbReference type="PANTHER" id="PTHR10046">
    <property type="entry name" value="ATP DEPENDENT LON PROTEASE FAMILY MEMBER"/>
    <property type="match status" value="1"/>
</dbReference>
<dbReference type="PROSITE" id="PS51786">
    <property type="entry name" value="LON_PROTEOLYTIC"/>
    <property type="match status" value="1"/>
</dbReference>
<feature type="domain" description="Lon proteolytic" evidence="8">
    <location>
        <begin position="688"/>
        <end position="872"/>
    </location>
</feature>
<dbReference type="InterPro" id="IPR020568">
    <property type="entry name" value="Ribosomal_Su5_D2-typ_SF"/>
</dbReference>
<protein>
    <submittedName>
        <fullName evidence="9">7897_t:CDS:1</fullName>
    </submittedName>
</protein>
<organism evidence="9 10">
    <name type="scientific">Racocetra fulgida</name>
    <dbReference type="NCBI Taxonomy" id="60492"/>
    <lineage>
        <taxon>Eukaryota</taxon>
        <taxon>Fungi</taxon>
        <taxon>Fungi incertae sedis</taxon>
        <taxon>Mucoromycota</taxon>
        <taxon>Glomeromycotina</taxon>
        <taxon>Glomeromycetes</taxon>
        <taxon>Diversisporales</taxon>
        <taxon>Gigasporaceae</taxon>
        <taxon>Racocetra</taxon>
    </lineage>
</organism>
<dbReference type="SUPFAM" id="SSF54211">
    <property type="entry name" value="Ribosomal protein S5 domain 2-like"/>
    <property type="match status" value="1"/>
</dbReference>
<dbReference type="InterPro" id="IPR054594">
    <property type="entry name" value="Lon_lid"/>
</dbReference>
<dbReference type="InterPro" id="IPR027065">
    <property type="entry name" value="Lon_Prtase"/>
</dbReference>
<dbReference type="Gene3D" id="3.40.50.300">
    <property type="entry name" value="P-loop containing nucleotide triphosphate hydrolases"/>
    <property type="match status" value="2"/>
</dbReference>
<dbReference type="Pfam" id="PF13277">
    <property type="entry name" value="YmdB"/>
    <property type="match status" value="1"/>
</dbReference>
<feature type="region of interest" description="Disordered" evidence="7">
    <location>
        <begin position="935"/>
        <end position="981"/>
    </location>
</feature>
<dbReference type="Gene3D" id="3.30.230.10">
    <property type="match status" value="1"/>
</dbReference>
<sequence length="981" mass="110555">MKILVIGDIFGQTGRKVVRNYLLQLKKEQSDIDLVIANVENATHGKGVSHKHYKELKDAGIDIMTSGNHIFANEETRKYIQEVPDLLRPLNSNPYHLGPGTILTKIKGKKIRITNLLGTNFMPLAVENPYFALEKILNLQDWDLHLVDFHAEATAEKIALALYFDGKISVLWGTHTHVQTADERILPGGTGFITDLGMTGPYSGVIGAKPEYGLPAKMAPQEDNGQFNGVIWEFDDDNNKLISYLLVIPNKEKFAGNSEEKFVPLGTLAKINLDITTDDLEPILNSFKEIQLRGLERVRVNSLDKRVLSEKKLDERSLDELTEKFVRHLPDILEKSKLSAVDKLPYMTMMRGNVSNIIDFIAQNTSLDLQERLDILINLPDRKKIDEDLEKETKEEIKKQQEELKKSRGYGSGEMKKYLERLEKESYPDYVKKVAYEEIERYEILHPSSSEAAKVRHKLTENHYGLKEVKEKICEYLAAKNLLLYGPPGVGKTSIAKSIADALGIPFLVFSAAGVNDVSIIKGHIRTYVGAMPGNPAYALLEVLDPQQNKKFIDNYLGEEVPYDLSKVIIICAANDPWKIPAPLLDRMEMIHLSSYTEVEKFHIAKDYSIPAILEKYCSITKREGGERIKFTDEAIKYLIRSYTRESGVRELKRKIETVVQKFIVQFIQGEKEELIVTPENLLDYLKKPDYEFTKKRQHPEIGAATDILPIEVAYYPRKEGEPEFTGNLGDIMKESCTVALDYIRANCEKFGIDPKKFSQNKIRIHAVEGAVPKEGPSAGIALTSAIISALTNQAISTEVGMTGEITLHGHVEPIGGLKEKAIAAHRSGLKTIIIPKANEKDIDDIPEEVRQNLEIITVDEYEKETKNQAQKEWNNLSYTDRLSLVKRERPGDKSCEERAACPEIDALVLSQFVGKANHEKYNCPNCDLKNYPSQLPPGGSDSNLSIGSNENSFPTDNSERRTPDQQSKEKSSVQSDKSKW</sequence>
<dbReference type="OrthoDB" id="2411602at2759"/>
<reference evidence="9" key="1">
    <citation type="submission" date="2021-06" db="EMBL/GenBank/DDBJ databases">
        <authorList>
            <person name="Kallberg Y."/>
            <person name="Tangrot J."/>
            <person name="Rosling A."/>
        </authorList>
    </citation>
    <scope>NUCLEOTIDE SEQUENCE</scope>
    <source>
        <strain evidence="9">IN212</strain>
    </source>
</reference>
<keyword evidence="10" id="KW-1185">Reference proteome</keyword>
<dbReference type="GO" id="GO:0006508">
    <property type="term" value="P:proteolysis"/>
    <property type="evidence" value="ECO:0007669"/>
    <property type="project" value="UniProtKB-KW"/>
</dbReference>
<evidence type="ECO:0000313" key="9">
    <source>
        <dbReference type="EMBL" id="CAG8448680.1"/>
    </source>
</evidence>
<gene>
    <name evidence="9" type="ORF">RFULGI_LOCUS107</name>
</gene>
<keyword evidence="4 6" id="KW-0720">Serine protease</keyword>
<dbReference type="Pfam" id="PF22667">
    <property type="entry name" value="Lon_lid"/>
    <property type="match status" value="1"/>
</dbReference>
<dbReference type="InterPro" id="IPR003593">
    <property type="entry name" value="AAA+_ATPase"/>
</dbReference>
<keyword evidence="5" id="KW-0067">ATP-binding</keyword>
<accession>A0A9N8VA88</accession>
<dbReference type="InterPro" id="IPR014721">
    <property type="entry name" value="Ribsml_uS5_D2-typ_fold_subgr"/>
</dbReference>
<dbReference type="GO" id="GO:0005524">
    <property type="term" value="F:ATP binding"/>
    <property type="evidence" value="ECO:0007669"/>
    <property type="project" value="UniProtKB-KW"/>
</dbReference>